<dbReference type="SUPFAM" id="SSF53335">
    <property type="entry name" value="S-adenosyl-L-methionine-dependent methyltransferases"/>
    <property type="match status" value="1"/>
</dbReference>
<name>A0ABT9HZM5_9GAMM</name>
<dbReference type="Gene3D" id="3.40.50.150">
    <property type="entry name" value="Vaccinia Virus protein VP39"/>
    <property type="match status" value="2"/>
</dbReference>
<proteinExistence type="predicted"/>
<dbReference type="Proteomes" id="UP001231109">
    <property type="component" value="Unassembled WGS sequence"/>
</dbReference>
<comment type="caution">
    <text evidence="2">The sequence shown here is derived from an EMBL/GenBank/DDBJ whole genome shotgun (WGS) entry which is preliminary data.</text>
</comment>
<reference evidence="2 3" key="1">
    <citation type="submission" date="2022-11" db="EMBL/GenBank/DDBJ databases">
        <title>Viruses from the air-sea interface of a natural surface slick.</title>
        <authorList>
            <person name="Rahlff J."/>
            <person name="Holmfeldt K."/>
        </authorList>
    </citation>
    <scope>NUCLEOTIDE SEQUENCE [LARGE SCALE GENOMIC DNA]</scope>
    <source>
        <strain evidence="2 3">SMS4</strain>
    </source>
</reference>
<evidence type="ECO:0000313" key="2">
    <source>
        <dbReference type="EMBL" id="MDP5136275.1"/>
    </source>
</evidence>
<dbReference type="EMBL" id="JAPJDZ010000021">
    <property type="protein sequence ID" value="MDP5136275.1"/>
    <property type="molecule type" value="Genomic_DNA"/>
</dbReference>
<keyword evidence="1" id="KW-0732">Signal</keyword>
<accession>A0ABT9HZM5</accession>
<protein>
    <submittedName>
        <fullName evidence="2">Methyltransferase</fullName>
    </submittedName>
</protein>
<dbReference type="GO" id="GO:0008168">
    <property type="term" value="F:methyltransferase activity"/>
    <property type="evidence" value="ECO:0007669"/>
    <property type="project" value="UniProtKB-KW"/>
</dbReference>
<dbReference type="GO" id="GO:0032259">
    <property type="term" value="P:methylation"/>
    <property type="evidence" value="ECO:0007669"/>
    <property type="project" value="UniProtKB-KW"/>
</dbReference>
<feature type="chain" id="PRO_5046706192" evidence="1">
    <location>
        <begin position="23"/>
        <end position="287"/>
    </location>
</feature>
<dbReference type="PIRSF" id="PIRSF031679">
    <property type="entry name" value="Mtase_Alr7345_prd"/>
    <property type="match status" value="1"/>
</dbReference>
<sequence length="287" mass="32253">MSITIRTKTIILPLFFSCLSFASVHISAEQSLTTLEQLAAAPQRSELNIQRNQYRNPVETLAFFGIQPNMSVLEIWPGHGWYTEILAPFLKDQGQLTLAQFKQNDGSFKDERSIFWARVSARLAERLIEEKAYFGEPALVELEPPLLYPQQNDQFDMVLTFRNAHIWNEDGNLFATLQSLFQVLKPGGVLGMVEHRAARLSDISSSAVDGYLDESYLIQAAEQAGFSLVATSEINANPADTKNYPKGVYALPPTLAMGNYNKQEYLAIGESDRMTLKFVKPLQEPIQ</sequence>
<dbReference type="RefSeq" id="WP_305975579.1">
    <property type="nucleotide sequence ID" value="NZ_JAPJDZ010000021.1"/>
</dbReference>
<organism evidence="2 3">
    <name type="scientific">Rheinheimera baltica</name>
    <dbReference type="NCBI Taxonomy" id="67576"/>
    <lineage>
        <taxon>Bacteria</taxon>
        <taxon>Pseudomonadati</taxon>
        <taxon>Pseudomonadota</taxon>
        <taxon>Gammaproteobacteria</taxon>
        <taxon>Chromatiales</taxon>
        <taxon>Chromatiaceae</taxon>
        <taxon>Rheinheimera</taxon>
    </lineage>
</organism>
<feature type="signal peptide" evidence="1">
    <location>
        <begin position="1"/>
        <end position="22"/>
    </location>
</feature>
<dbReference type="InterPro" id="IPR029063">
    <property type="entry name" value="SAM-dependent_MTases_sf"/>
</dbReference>
<evidence type="ECO:0000313" key="3">
    <source>
        <dbReference type="Proteomes" id="UP001231109"/>
    </source>
</evidence>
<gene>
    <name evidence="2" type="ORF">ORJ04_09960</name>
</gene>
<keyword evidence="2" id="KW-0808">Transferase</keyword>
<keyword evidence="2" id="KW-0489">Methyltransferase</keyword>
<dbReference type="InterPro" id="IPR016980">
    <property type="entry name" value="S-AdoMet-dep_MeTrfase_Alr7345"/>
</dbReference>
<evidence type="ECO:0000256" key="1">
    <source>
        <dbReference type="SAM" id="SignalP"/>
    </source>
</evidence>
<keyword evidence="3" id="KW-1185">Reference proteome</keyword>